<organism evidence="2 3">
    <name type="scientific">Tritrichomonas musculus</name>
    <dbReference type="NCBI Taxonomy" id="1915356"/>
    <lineage>
        <taxon>Eukaryota</taxon>
        <taxon>Metamonada</taxon>
        <taxon>Parabasalia</taxon>
        <taxon>Tritrichomonadida</taxon>
        <taxon>Tritrichomonadidae</taxon>
        <taxon>Tritrichomonas</taxon>
    </lineage>
</organism>
<keyword evidence="3" id="KW-1185">Reference proteome</keyword>
<feature type="compositionally biased region" description="Low complexity" evidence="1">
    <location>
        <begin position="122"/>
        <end position="149"/>
    </location>
</feature>
<evidence type="ECO:0000313" key="3">
    <source>
        <dbReference type="Proteomes" id="UP001470230"/>
    </source>
</evidence>
<dbReference type="Pfam" id="PF01603">
    <property type="entry name" value="B56"/>
    <property type="match status" value="1"/>
</dbReference>
<feature type="compositionally biased region" description="Polar residues" evidence="1">
    <location>
        <begin position="77"/>
        <end position="121"/>
    </location>
</feature>
<dbReference type="InterPro" id="IPR011989">
    <property type="entry name" value="ARM-like"/>
</dbReference>
<reference evidence="2 3" key="1">
    <citation type="submission" date="2024-04" db="EMBL/GenBank/DDBJ databases">
        <title>Tritrichomonas musculus Genome.</title>
        <authorList>
            <person name="Alves-Ferreira E."/>
            <person name="Grigg M."/>
            <person name="Lorenzi H."/>
            <person name="Galac M."/>
        </authorList>
    </citation>
    <scope>NUCLEOTIDE SEQUENCE [LARGE SCALE GENOMIC DNA]</scope>
    <source>
        <strain evidence="2 3">EAF2021</strain>
    </source>
</reference>
<dbReference type="PANTHER" id="PTHR10257:SF3">
    <property type="entry name" value="SERINE_THREONINE-PROTEIN PHOSPHATASE 2A 56 KDA REGULATORY SUBUNIT GAMMA ISOFORM"/>
    <property type="match status" value="1"/>
</dbReference>
<protein>
    <recommendedName>
        <fullName evidence="4">Phosphoprotein phosphatase</fullName>
    </recommendedName>
</protein>
<feature type="compositionally biased region" description="Low complexity" evidence="1">
    <location>
        <begin position="156"/>
        <end position="177"/>
    </location>
</feature>
<dbReference type="EMBL" id="JAPFFF010000018">
    <property type="protein sequence ID" value="KAK8860537.1"/>
    <property type="molecule type" value="Genomic_DNA"/>
</dbReference>
<dbReference type="SUPFAM" id="SSF48371">
    <property type="entry name" value="ARM repeat"/>
    <property type="match status" value="1"/>
</dbReference>
<comment type="caution">
    <text evidence="2">The sequence shown here is derived from an EMBL/GenBank/DDBJ whole genome shotgun (WGS) entry which is preliminary data.</text>
</comment>
<dbReference type="Proteomes" id="UP001470230">
    <property type="component" value="Unassembled WGS sequence"/>
</dbReference>
<feature type="compositionally biased region" description="Low complexity" evidence="1">
    <location>
        <begin position="27"/>
        <end position="47"/>
    </location>
</feature>
<feature type="region of interest" description="Disordered" evidence="1">
    <location>
        <begin position="670"/>
        <end position="708"/>
    </location>
</feature>
<gene>
    <name evidence="2" type="ORF">M9Y10_012202</name>
</gene>
<proteinExistence type="predicted"/>
<evidence type="ECO:0008006" key="4">
    <source>
        <dbReference type="Google" id="ProtNLM"/>
    </source>
</evidence>
<feature type="compositionally biased region" description="Polar residues" evidence="1">
    <location>
        <begin position="1"/>
        <end position="20"/>
    </location>
</feature>
<name>A0ABR2IBV4_9EUKA</name>
<feature type="region of interest" description="Disordered" evidence="1">
    <location>
        <begin position="1"/>
        <end position="221"/>
    </location>
</feature>
<dbReference type="Gene3D" id="1.25.10.10">
    <property type="entry name" value="Leucine-rich Repeat Variant"/>
    <property type="match status" value="1"/>
</dbReference>
<dbReference type="InterPro" id="IPR002554">
    <property type="entry name" value="PP2A_B56"/>
</dbReference>
<evidence type="ECO:0000256" key="1">
    <source>
        <dbReference type="SAM" id="MobiDB-lite"/>
    </source>
</evidence>
<feature type="compositionally biased region" description="Low complexity" evidence="1">
    <location>
        <begin position="194"/>
        <end position="206"/>
    </location>
</feature>
<feature type="region of interest" description="Disordered" evidence="1">
    <location>
        <begin position="722"/>
        <end position="790"/>
    </location>
</feature>
<evidence type="ECO:0000313" key="2">
    <source>
        <dbReference type="EMBL" id="KAK8860537.1"/>
    </source>
</evidence>
<feature type="compositionally biased region" description="Low complexity" evidence="1">
    <location>
        <begin position="672"/>
        <end position="686"/>
    </location>
</feature>
<dbReference type="PANTHER" id="PTHR10257">
    <property type="entry name" value="SERINE/THREONINE PROTEIN PHOSPHATASE 2A PP2A REGULATORY SUBUNIT B"/>
    <property type="match status" value="1"/>
</dbReference>
<sequence length="790" mass="90696">MKKVQPPSQSRPRGTNSPRSKTPLRVPPQSSSVSSASISSSSSAQISPYLQKLPSEQFFGQKVHKPRSGTSPKRILTPSNRAHQIKQPNQGNQITQANQPKPDATSTKASTRPKTASGSGQNNQNLNLNKLNPNINISSGKKQQQQQQQPSPPQKPQQKQQSQSQQSQQPPQQSQPIQKKKKQQQPNIQRPVPSSKSGNRNSNNRCRSPKFDPTANLPPTHSPEFHYIFEKKLEICSKPLLLQNYYYETQRMKKESKNSNTPNSNTNEDLDIGGNTKLVSLLEEIRLKTLNLTHILRLVNENSSKLKDEEQDMIIDMIMNNILRPLRYTNPNLIFAEVPQILPDPEWPHLDLIYLILSQMQANFPMLLTYDFCKALYPVFNSSDINERIELIHFFKEYINVHYEYRKEMMNDLTNLLSMHIELSDRPFVVWTILPIFKEICALSEQLNYNEYDKEIRTTIIPLLRDKYAFYFFPLINDLLSYYSDGRPRNAKFIVEYLLKYWPQTSTTKQSNYTTFLAEMLHKLNPDDLRQFLKPVFKIFASEIISSSPKLAESSLTVWLIPDLEHIIESFSAEATESILEIMVPSIMRSANDHWWDGIRDIAMLIMTKILAKHDINILKEVAVNSMRKSNDEMRSKYNGWNEIIQAAQQNDSEISNVADEKEKQIETLFGNGNKYTNSNRNNNDTTENDDNLLSDTQDSLSNCEKLSRNSSFIEEDYLLSRKNTTDSARSPPPTPPTDLNLMSASKLPSDDDEEVSGNKRNRNNSEEEELREVPPLIKNRKQMAHVVEA</sequence>
<dbReference type="InterPro" id="IPR016024">
    <property type="entry name" value="ARM-type_fold"/>
</dbReference>
<feature type="compositionally biased region" description="Polar residues" evidence="1">
    <location>
        <begin position="694"/>
        <end position="708"/>
    </location>
</feature>
<accession>A0ABR2IBV4</accession>